<dbReference type="VEuPathDB" id="FungiDB:G647_09418"/>
<keyword evidence="4" id="KW-1185">Reference proteome</keyword>
<protein>
    <submittedName>
        <fullName evidence="3">Uncharacterized protein</fullName>
    </submittedName>
</protein>
<feature type="compositionally biased region" description="Polar residues" evidence="2">
    <location>
        <begin position="774"/>
        <end position="783"/>
    </location>
</feature>
<evidence type="ECO:0000313" key="4">
    <source>
        <dbReference type="Proteomes" id="UP000094526"/>
    </source>
</evidence>
<proteinExistence type="predicted"/>
<evidence type="ECO:0000313" key="3">
    <source>
        <dbReference type="EMBL" id="OCT54175.1"/>
    </source>
</evidence>
<feature type="coiled-coil region" evidence="1">
    <location>
        <begin position="682"/>
        <end position="765"/>
    </location>
</feature>
<feature type="coiled-coil region" evidence="1">
    <location>
        <begin position="622"/>
        <end position="656"/>
    </location>
</feature>
<dbReference type="PANTHER" id="PTHR23159:SF31">
    <property type="entry name" value="CENTROSOME-ASSOCIATED PROTEIN CEP250 ISOFORM X1"/>
    <property type="match status" value="1"/>
</dbReference>
<feature type="region of interest" description="Disordered" evidence="2">
    <location>
        <begin position="1225"/>
        <end position="1250"/>
    </location>
</feature>
<feature type="region of interest" description="Disordered" evidence="2">
    <location>
        <begin position="1081"/>
        <end position="1110"/>
    </location>
</feature>
<evidence type="ECO:0000256" key="1">
    <source>
        <dbReference type="SAM" id="Coils"/>
    </source>
</evidence>
<reference evidence="4" key="1">
    <citation type="submission" date="2015-07" db="EMBL/GenBank/DDBJ databases">
        <authorList>
            <person name="Teixeira M.M."/>
            <person name="Souza R.C."/>
            <person name="Almeida L.G."/>
            <person name="Vicente V.A."/>
            <person name="de Hoog S."/>
            <person name="Bocca A.L."/>
            <person name="de Almeida S.R."/>
            <person name="Vasconcelos A.T."/>
            <person name="Felipe M.S."/>
        </authorList>
    </citation>
    <scope>NUCLEOTIDE SEQUENCE [LARGE SCALE GENOMIC DNA]</scope>
    <source>
        <strain evidence="4">KSF</strain>
    </source>
</reference>
<dbReference type="eggNOG" id="ENOG502T1RK">
    <property type="taxonomic scope" value="Eukaryota"/>
</dbReference>
<feature type="region of interest" description="Disordered" evidence="2">
    <location>
        <begin position="1"/>
        <end position="66"/>
    </location>
</feature>
<feature type="coiled-coil region" evidence="1">
    <location>
        <begin position="396"/>
        <end position="430"/>
    </location>
</feature>
<dbReference type="EMBL" id="LGRB01000005">
    <property type="protein sequence ID" value="OCT54175.1"/>
    <property type="molecule type" value="Genomic_DNA"/>
</dbReference>
<feature type="region of interest" description="Disordered" evidence="2">
    <location>
        <begin position="271"/>
        <end position="316"/>
    </location>
</feature>
<dbReference type="STRING" id="86049.A0A1C1D072"/>
<dbReference type="OrthoDB" id="4161150at2759"/>
<sequence>MEPLNPSNNLHRTRPGQPSFAINEDCPTQEVDLLDGETANTKQTPSYLKEYARTSQAPRGVVSSRPLQPISMEHDFLSPDKLLPHSLSNLFSKPDGLKEPHLLESLAVTQGAGSSYHGLADHPASNSSPETRRFEGVNITSRQLSTAKNKVENTNGHTLTRQHNSVGFGARPADRQQESGKLMSQEQGQVTQRAGDVAAEDCNADNQHAFPYFARGGTRPSDRDDQPGPADSTHARQPELPEQWSIAGNADDVGHETSPSVTANARTHLINHSRTTAGTAPIHDARVSKVARRRQPRPVENLQAHGQNNAGAAKDGPCEEDLLFLLMSKTRESKEVRTRSERLELENRNLRREMRQSGAELRQAVDARNECIEGYDLLNQHFHNFKERYSKLKQWATETNKDCEELQGKASNFENAISNLTKDRDELLTQLQDTGAASIKAAEQLASVRNAIGEVRIMAKEHSASINDMDGRFRSHEENLSAERRRCDRLEQHIVHLELERDKQNVRMYGEQQELRHALKGLSDSLQTLRDGSMEDSLEKGRTLEALGHIVSLLDTAVCKRSDLLSLKDTIETAKTSFATVEKSISEDLQATVAHLTNGLQRDVAAHSEKLLSASPSHTGQLNEVASALVRLEQKAEQMELIIKLLQDAKTSAEKESSCLQGMADNLEKALFSEREAAQKTISDLTTNVNEWTLKCQEARAELEKCKQEREAEASVIPDLQNELAQKKTELELALAASQRDAQDKDKLATEKAGLLNRLKELAKKNAGIPALERSQQQSQSKITELESALKASRAHAQKNERLAKEKAAVESQLTELRKENSALTEVRMNLQQTTSKVDELQNINTSLEENLVALKSNLEEKNKKCSQIGPLKDSIKAKDDELAELRKQLASSKNRTSEVERLRDNRERTEGELAAIQEQIRNLEGALSNAKLDLRAKQAEAQSQGGHRSATTRLLPDDIQPCLASIEPHNRGQGHPVAVERVRRAADGQGSLVRVPSSSYSSQGEQMLLDQVSQVDAGAADNVATGTAPIGAPNGADVWRHLSPEQAAGLERLRNIARGRWPPVTPKRSIEDVLNRPFQPTFGREQHRSNPAVKRRLEPEVEKNEVQENTRRLKRGTANLEITMPQPRHPIRVVPPLDGPTSNPPTSNAPTSNAPTSNAHTSNVPMLNVSTLNVSTLNVPALNAPRLTAPTFPTLGAGPTVGRGLGRYANRNTIVGTYAPAPGKIFGSQKPPRKGSRADKFHKRFNGLE</sequence>
<feature type="coiled-coil region" evidence="1">
    <location>
        <begin position="473"/>
        <end position="507"/>
    </location>
</feature>
<accession>A0A1C1D072</accession>
<dbReference type="VEuPathDB" id="FungiDB:CLCR_00224"/>
<feature type="compositionally biased region" description="Polar residues" evidence="2">
    <location>
        <begin position="1"/>
        <end position="10"/>
    </location>
</feature>
<evidence type="ECO:0000256" key="2">
    <source>
        <dbReference type="SAM" id="MobiDB-lite"/>
    </source>
</evidence>
<gene>
    <name evidence="3" type="ORF">CLCR_00224</name>
</gene>
<feature type="region of interest" description="Disordered" evidence="2">
    <location>
        <begin position="113"/>
        <end position="135"/>
    </location>
</feature>
<dbReference type="Proteomes" id="UP000094526">
    <property type="component" value="Unassembled WGS sequence"/>
</dbReference>
<feature type="compositionally biased region" description="Polar residues" evidence="2">
    <location>
        <begin position="182"/>
        <end position="192"/>
    </location>
</feature>
<feature type="compositionally biased region" description="Basic residues" evidence="2">
    <location>
        <begin position="1232"/>
        <end position="1250"/>
    </location>
</feature>
<organism evidence="3 4">
    <name type="scientific">Cladophialophora carrionii</name>
    <dbReference type="NCBI Taxonomy" id="86049"/>
    <lineage>
        <taxon>Eukaryota</taxon>
        <taxon>Fungi</taxon>
        <taxon>Dikarya</taxon>
        <taxon>Ascomycota</taxon>
        <taxon>Pezizomycotina</taxon>
        <taxon>Eurotiomycetes</taxon>
        <taxon>Chaetothyriomycetidae</taxon>
        <taxon>Chaetothyriales</taxon>
        <taxon>Herpotrichiellaceae</taxon>
        <taxon>Cladophialophora</taxon>
    </lineage>
</organism>
<comment type="caution">
    <text evidence="3">The sequence shown here is derived from an EMBL/GenBank/DDBJ whole genome shotgun (WGS) entry which is preliminary data.</text>
</comment>
<feature type="region of interest" description="Disordered" evidence="2">
    <location>
        <begin position="159"/>
        <end position="193"/>
    </location>
</feature>
<name>A0A1C1D072_9EURO</name>
<feature type="region of interest" description="Disordered" evidence="2">
    <location>
        <begin position="1129"/>
        <end position="1164"/>
    </location>
</feature>
<dbReference type="PANTHER" id="PTHR23159">
    <property type="entry name" value="CENTROSOMAL PROTEIN 2"/>
    <property type="match status" value="1"/>
</dbReference>
<feature type="compositionally biased region" description="Basic and acidic residues" evidence="2">
    <location>
        <begin position="1096"/>
        <end position="1110"/>
    </location>
</feature>
<keyword evidence="1" id="KW-0175">Coiled coil</keyword>
<feature type="region of interest" description="Disordered" evidence="2">
    <location>
        <begin position="772"/>
        <end position="801"/>
    </location>
</feature>
<dbReference type="AlphaFoldDB" id="A0A1C1D072"/>
<feature type="coiled-coil region" evidence="1">
    <location>
        <begin position="333"/>
        <end position="367"/>
    </location>
</feature>
<feature type="compositionally biased region" description="Low complexity" evidence="2">
    <location>
        <begin position="1141"/>
        <end position="1160"/>
    </location>
</feature>
<feature type="region of interest" description="Disordered" evidence="2">
    <location>
        <begin position="210"/>
        <end position="242"/>
    </location>
</feature>